<dbReference type="Proteomes" id="UP000596381">
    <property type="component" value="Segment"/>
</dbReference>
<reference evidence="1 2" key="1">
    <citation type="submission" date="2020-12" db="EMBL/GenBank/DDBJ databases">
        <title>Genomic characterization of four novel bacteriophages infecting Klebsiella pneumoniae.</title>
        <authorList>
            <person name="Estrada Bonilla B."/>
            <person name="Costa A.R."/>
            <person name="van Rossum T."/>
            <person name="Hagedoorn S."/>
            <person name="Wallinga H."/>
            <person name="Xiao M."/>
            <person name="Song W."/>
            <person name="Haas P.-J."/>
            <person name="Nobrega F.L."/>
            <person name="Brouns S.J.J."/>
        </authorList>
    </citation>
    <scope>NUCLEOTIDE SEQUENCE [LARGE SCALE GENOMIC DNA]</scope>
</reference>
<proteinExistence type="predicted"/>
<keyword evidence="2" id="KW-1185">Reference proteome</keyword>
<organism evidence="1 2">
    <name type="scientific">Klebsiella phage vB_KpM_FBKp24</name>
    <dbReference type="NCBI Taxonomy" id="2801834"/>
    <lineage>
        <taxon>Viruses</taxon>
        <taxon>Duplodnaviria</taxon>
        <taxon>Heunggongvirae</taxon>
        <taxon>Uroviricota</taxon>
        <taxon>Caudoviricetes</taxon>
        <taxon>Chimalliviridae</taxon>
        <taxon>Maaswegvirus</taxon>
        <taxon>Maaswegvirus Kp24</taxon>
    </lineage>
</organism>
<gene>
    <name evidence="1" type="ORF">vBKpMFBKp24_256</name>
</gene>
<evidence type="ECO:0000313" key="2">
    <source>
        <dbReference type="Proteomes" id="UP000596381"/>
    </source>
</evidence>
<accession>A0A7U0GBP4</accession>
<name>A0A7U0GBP4_9CAUD</name>
<dbReference type="EMBL" id="MW394391">
    <property type="protein sequence ID" value="QQV92227.1"/>
    <property type="molecule type" value="Genomic_DNA"/>
</dbReference>
<sequence>MPFIKIPYTPTTSTPREQVYTVPYIRLSRDSDCSLSKTFLWGLEEGENNTIDFEYEPNNGRFRFRVGENYDRPLVGGKFQLPSAVLRTIWYKNIIAAGKNQVGSMRRSAYFQPVLKDDGWWYGVFQTFIRPNDRWI</sequence>
<evidence type="ECO:0000313" key="1">
    <source>
        <dbReference type="EMBL" id="QQV92227.1"/>
    </source>
</evidence>
<protein>
    <submittedName>
        <fullName evidence="1">Uncharacterized protein</fullName>
    </submittedName>
</protein>